<accession>Q14VY1</accession>
<evidence type="ECO:0000313" key="2">
    <source>
        <dbReference type="EMBL" id="ABG25608.1"/>
    </source>
</evidence>
<name>Q14VY1_9VIRU</name>
<feature type="compositionally biased region" description="Acidic residues" evidence="1">
    <location>
        <begin position="410"/>
        <end position="434"/>
    </location>
</feature>
<dbReference type="Proteomes" id="UP000120576">
    <property type="component" value="Genome"/>
</dbReference>
<keyword evidence="3" id="KW-1185">Reference proteome</keyword>
<reference evidence="2 3" key="1">
    <citation type="journal article" date="2006" name="J. Gen. Virol.">
        <title>Genome sequences of two frog herpesviruses.</title>
        <authorList>
            <person name="Davison A.J."/>
            <person name="Cunningham C."/>
            <person name="Sauerbier W."/>
            <person name="McKinnell R.G."/>
        </authorList>
    </citation>
    <scope>NUCLEOTIDE SEQUENCE [LARGE SCALE GENOMIC DNA]</scope>
    <source>
        <strain evidence="2">ATCC VR-568</strain>
    </source>
</reference>
<dbReference type="RefSeq" id="YP_656633.1">
    <property type="nucleotide sequence ID" value="NC_008210.1"/>
</dbReference>
<dbReference type="KEGG" id="vg:5179421"/>
<sequence>MITIPHINGLLRGTGCIPGNLANEDLLTVITNWMHCYLHDLPVNTEKDAHVISSIIAHVFFPCQARATFNELLSYNSLVSALTPGVYVAQKIKKVPDCRKPLHWLVLEDDEANPSDFRSVQVVHYTKNNKNECLIMPCFRLCSEQWKRVQALNQVEGITFIPHNTVFTVVGNNLRCTNADKRFSYTKPLGSLTPYKSCPVTPLLDGLADVIQEMKLDISGVKLPSCAGWHSTPHLAMIKKYMGFNEFNVDSMDYKQMEALSIACCLKNKVPKLLSADRVLSEFLKNPERSENVTPDMALVLLGLKYTTRLPQMLVHMCHSLLPEHKNKLQEVLRVAHLSPMALFSSEQGVRTKRTKAVRRARPAKQLNTSWIRGMARRSKKFKYDNTPTIRNKPNLPPVVVAAAAATPVTEEEEMEEEEEEEDDEEYDEFDLGA</sequence>
<feature type="region of interest" description="Disordered" evidence="1">
    <location>
        <begin position="406"/>
        <end position="434"/>
    </location>
</feature>
<proteinExistence type="predicted"/>
<evidence type="ECO:0000313" key="3">
    <source>
        <dbReference type="Proteomes" id="UP000120576"/>
    </source>
</evidence>
<dbReference type="EMBL" id="DQ665652">
    <property type="protein sequence ID" value="ABG25608.1"/>
    <property type="molecule type" value="Genomic_DNA"/>
</dbReference>
<evidence type="ECO:0000256" key="1">
    <source>
        <dbReference type="SAM" id="MobiDB-lite"/>
    </source>
</evidence>
<protein>
    <submittedName>
        <fullName evidence="2">ORF125</fullName>
    </submittedName>
</protein>
<dbReference type="GeneID" id="5179421"/>
<organism evidence="2 3">
    <name type="scientific">Ranid herpesvirus 2</name>
    <dbReference type="NCBI Taxonomy" id="389214"/>
    <lineage>
        <taxon>Viruses</taxon>
        <taxon>Duplodnaviria</taxon>
        <taxon>Heunggongvirae</taxon>
        <taxon>Peploviricota</taxon>
        <taxon>Herviviricetes</taxon>
        <taxon>Herpesvirales</taxon>
        <taxon>Alloherpesviridae</taxon>
        <taxon>Batravirus</taxon>
        <taxon>Batravirus ranidallo2</taxon>
    </lineage>
</organism>